<keyword evidence="3" id="KW-1185">Reference proteome</keyword>
<proteinExistence type="predicted"/>
<feature type="compositionally biased region" description="Polar residues" evidence="1">
    <location>
        <begin position="113"/>
        <end position="123"/>
    </location>
</feature>
<feature type="region of interest" description="Disordered" evidence="1">
    <location>
        <begin position="86"/>
        <end position="123"/>
    </location>
</feature>
<accession>A0ABW6JEP5</accession>
<reference evidence="2 3" key="1">
    <citation type="submission" date="2024-09" db="EMBL/GenBank/DDBJ databases">
        <title>The Natural Products Discovery Center: Release of the First 8490 Sequenced Strains for Exploring Actinobacteria Biosynthetic Diversity.</title>
        <authorList>
            <person name="Kalkreuter E."/>
            <person name="Kautsar S.A."/>
            <person name="Yang D."/>
            <person name="Bader C.D."/>
            <person name="Teijaro C.N."/>
            <person name="Fluegel L."/>
            <person name="Davis C.M."/>
            <person name="Simpson J.R."/>
            <person name="Lauterbach L."/>
            <person name="Steele A.D."/>
            <person name="Gui C."/>
            <person name="Meng S."/>
            <person name="Li G."/>
            <person name="Viehrig K."/>
            <person name="Ye F."/>
            <person name="Su P."/>
            <person name="Kiefer A.F."/>
            <person name="Nichols A."/>
            <person name="Cepeda A.J."/>
            <person name="Yan W."/>
            <person name="Fan B."/>
            <person name="Jiang Y."/>
            <person name="Adhikari A."/>
            <person name="Zheng C.-J."/>
            <person name="Schuster L."/>
            <person name="Cowan T.M."/>
            <person name="Smanski M.J."/>
            <person name="Chevrette M.G."/>
            <person name="De Carvalho L.P.S."/>
            <person name="Shen B."/>
        </authorList>
    </citation>
    <scope>NUCLEOTIDE SEQUENCE [LARGE SCALE GENOMIC DNA]</scope>
    <source>
        <strain evidence="2 3">NPDC057399</strain>
    </source>
</reference>
<comment type="caution">
    <text evidence="2">The sequence shown here is derived from an EMBL/GenBank/DDBJ whole genome shotgun (WGS) entry which is preliminary data.</text>
</comment>
<sequence>MTVLITPPEGRTVNDVARAALQVCRPEEVRLDTGVLVQGIRVPDHAVEAVQALLGVRPAVQRSEPAGAAPQAATGPSAPALEVTVLTEPVGRPACAPSKAAPKRRRSPSKSSGAQPRSSNGTE</sequence>
<evidence type="ECO:0000313" key="2">
    <source>
        <dbReference type="EMBL" id="MFE7963409.1"/>
    </source>
</evidence>
<gene>
    <name evidence="2" type="ORF">ACFU0X_10200</name>
</gene>
<evidence type="ECO:0008006" key="4">
    <source>
        <dbReference type="Google" id="ProtNLM"/>
    </source>
</evidence>
<dbReference type="Proteomes" id="UP001600650">
    <property type="component" value="Unassembled WGS sequence"/>
</dbReference>
<dbReference type="EMBL" id="JBHVBU010000021">
    <property type="protein sequence ID" value="MFE7963409.1"/>
    <property type="molecule type" value="Genomic_DNA"/>
</dbReference>
<protein>
    <recommendedName>
        <fullName evidence="4">HMA domain-containing protein</fullName>
    </recommendedName>
</protein>
<name>A0ABW6JEP5_STRCE</name>
<dbReference type="RefSeq" id="WP_381726211.1">
    <property type="nucleotide sequence ID" value="NZ_JBHVBU010000021.1"/>
</dbReference>
<evidence type="ECO:0000313" key="3">
    <source>
        <dbReference type="Proteomes" id="UP001600650"/>
    </source>
</evidence>
<evidence type="ECO:0000256" key="1">
    <source>
        <dbReference type="SAM" id="MobiDB-lite"/>
    </source>
</evidence>
<organism evidence="2 3">
    <name type="scientific">Streptomyces cellulosae</name>
    <dbReference type="NCBI Taxonomy" id="1968"/>
    <lineage>
        <taxon>Bacteria</taxon>
        <taxon>Bacillati</taxon>
        <taxon>Actinomycetota</taxon>
        <taxon>Actinomycetes</taxon>
        <taxon>Kitasatosporales</taxon>
        <taxon>Streptomycetaceae</taxon>
        <taxon>Streptomyces</taxon>
    </lineage>
</organism>